<organism evidence="3">
    <name type="scientific">Arion vulgaris</name>
    <dbReference type="NCBI Taxonomy" id="1028688"/>
    <lineage>
        <taxon>Eukaryota</taxon>
        <taxon>Metazoa</taxon>
        <taxon>Spiralia</taxon>
        <taxon>Lophotrochozoa</taxon>
        <taxon>Mollusca</taxon>
        <taxon>Gastropoda</taxon>
        <taxon>Heterobranchia</taxon>
        <taxon>Euthyneura</taxon>
        <taxon>Panpulmonata</taxon>
        <taxon>Eupulmonata</taxon>
        <taxon>Stylommatophora</taxon>
        <taxon>Helicina</taxon>
        <taxon>Arionoidea</taxon>
        <taxon>Arionidae</taxon>
        <taxon>Arion</taxon>
    </lineage>
</organism>
<reference evidence="3" key="1">
    <citation type="submission" date="2014-12" db="EMBL/GenBank/DDBJ databases">
        <title>Insight into the proteome of Arion vulgaris.</title>
        <authorList>
            <person name="Aradska J."/>
            <person name="Bulat T."/>
            <person name="Smidak R."/>
            <person name="Sarate P."/>
            <person name="Gangsoo J."/>
            <person name="Sialana F."/>
            <person name="Bilban M."/>
            <person name="Lubec G."/>
        </authorList>
    </citation>
    <scope>NUCLEOTIDE SEQUENCE</scope>
    <source>
        <tissue evidence="3">Skin</tissue>
    </source>
</reference>
<dbReference type="EMBL" id="HACG01021591">
    <property type="protein sequence ID" value="CEK68456.1"/>
    <property type="molecule type" value="Transcribed_RNA"/>
</dbReference>
<evidence type="ECO:0000256" key="1">
    <source>
        <dbReference type="SAM" id="MobiDB-lite"/>
    </source>
</evidence>
<name>A0A0B6ZKV6_9EUPU</name>
<keyword evidence="2" id="KW-0472">Membrane</keyword>
<sequence>TLDSEIEMDVFNTVFTNGTYGMETVSDLVHNQPTKDETMFVALVCMAVVIPVIFITLLIMFFYKRQKDNKERRQEMLLEDQPEFSMDEYNGEDKQPTLKIEIPDLDLQNLKI</sequence>
<feature type="transmembrane region" description="Helical" evidence="2">
    <location>
        <begin position="39"/>
        <end position="63"/>
    </location>
</feature>
<protein>
    <submittedName>
        <fullName evidence="3">Uncharacterized protein</fullName>
    </submittedName>
</protein>
<feature type="non-terminal residue" evidence="3">
    <location>
        <position position="1"/>
    </location>
</feature>
<feature type="region of interest" description="Disordered" evidence="1">
    <location>
        <begin position="74"/>
        <end position="96"/>
    </location>
</feature>
<keyword evidence="2" id="KW-1133">Transmembrane helix</keyword>
<gene>
    <name evidence="3" type="primary">ORF66382</name>
</gene>
<dbReference type="AlphaFoldDB" id="A0A0B6ZKV6"/>
<evidence type="ECO:0000256" key="2">
    <source>
        <dbReference type="SAM" id="Phobius"/>
    </source>
</evidence>
<feature type="compositionally biased region" description="Acidic residues" evidence="1">
    <location>
        <begin position="77"/>
        <end position="90"/>
    </location>
</feature>
<proteinExistence type="predicted"/>
<evidence type="ECO:0000313" key="3">
    <source>
        <dbReference type="EMBL" id="CEK68456.1"/>
    </source>
</evidence>
<accession>A0A0B6ZKV6</accession>
<keyword evidence="2" id="KW-0812">Transmembrane</keyword>